<dbReference type="EMBL" id="MN739029">
    <property type="protein sequence ID" value="QHT35983.1"/>
    <property type="molecule type" value="Genomic_DNA"/>
</dbReference>
<protein>
    <submittedName>
        <fullName evidence="1">Uncharacterized protein</fullName>
    </submittedName>
</protein>
<organism evidence="1">
    <name type="scientific">viral metagenome</name>
    <dbReference type="NCBI Taxonomy" id="1070528"/>
    <lineage>
        <taxon>unclassified sequences</taxon>
        <taxon>metagenomes</taxon>
        <taxon>organismal metagenomes</taxon>
    </lineage>
</organism>
<reference evidence="1" key="1">
    <citation type="journal article" date="2020" name="Nature">
        <title>Giant virus diversity and host interactions through global metagenomics.</title>
        <authorList>
            <person name="Schulz F."/>
            <person name="Roux S."/>
            <person name="Paez-Espino D."/>
            <person name="Jungbluth S."/>
            <person name="Walsh D.A."/>
            <person name="Denef V.J."/>
            <person name="McMahon K.D."/>
            <person name="Konstantinidis K.T."/>
            <person name="Eloe-Fadrosh E.A."/>
            <person name="Kyrpides N.C."/>
            <person name="Woyke T."/>
        </authorList>
    </citation>
    <scope>NUCLEOTIDE SEQUENCE</scope>
    <source>
        <strain evidence="1">GVMAG-M-3300009182-46</strain>
    </source>
</reference>
<accession>A0A6C0F5T1</accession>
<sequence length="135" mass="15153">MPKKHTRKRRTSHSGGAVSYQKVRVKPANTRQTRSKAIGKIFKDFKNFFTRKQKVQPVNYEVSSENLGGSSPFELVISSNSNREATPFIIVDMPKPRSSKGSRVSPYGQDFTSAVVVGRGLKNKKNKGSKRRLRA</sequence>
<proteinExistence type="predicted"/>
<dbReference type="AlphaFoldDB" id="A0A6C0F5T1"/>
<evidence type="ECO:0000313" key="1">
    <source>
        <dbReference type="EMBL" id="QHT35983.1"/>
    </source>
</evidence>
<name>A0A6C0F5T1_9ZZZZ</name>